<dbReference type="Gene3D" id="3.30.460.10">
    <property type="entry name" value="Beta Polymerase, domain 2"/>
    <property type="match status" value="1"/>
</dbReference>
<evidence type="ECO:0000259" key="1">
    <source>
        <dbReference type="Pfam" id="PF01909"/>
    </source>
</evidence>
<reference evidence="3" key="2">
    <citation type="submission" date="2020-11" db="EMBL/GenBank/DDBJ databases">
        <authorList>
            <consortium name="NCBI Pathogen Detection Project"/>
        </authorList>
    </citation>
    <scope>NUCLEOTIDE SEQUENCE</scope>
    <source>
        <strain evidence="3">R404</strain>
    </source>
</reference>
<reference evidence="2" key="3">
    <citation type="submission" date="2024-02" db="EMBL/GenBank/DDBJ databases">
        <authorList>
            <consortium name="Clinical and Environmental Microbiology Branch: Whole genome sequencing antimicrobial resistance pathogens in the healthcare setting"/>
        </authorList>
    </citation>
    <scope>NUCLEOTIDE SEQUENCE</scope>
    <source>
        <strain evidence="2">2023BB-00086</strain>
    </source>
</reference>
<evidence type="ECO:0000313" key="2">
    <source>
        <dbReference type="EMBL" id="EML7082068.1"/>
    </source>
</evidence>
<organism evidence="2">
    <name type="scientific">Klebsiella oxytoca</name>
    <dbReference type="NCBI Taxonomy" id="571"/>
    <lineage>
        <taxon>Bacteria</taxon>
        <taxon>Pseudomonadati</taxon>
        <taxon>Pseudomonadota</taxon>
        <taxon>Gammaproteobacteria</taxon>
        <taxon>Enterobacterales</taxon>
        <taxon>Enterobacteriaceae</taxon>
        <taxon>Klebsiella/Raoultella group</taxon>
        <taxon>Klebsiella</taxon>
    </lineage>
</organism>
<comment type="caution">
    <text evidence="2">The sequence shown here is derived from an EMBL/GenBank/DDBJ whole genome shotgun (WGS) entry which is preliminary data.</text>
</comment>
<accession>A0A9P0TZL3</accession>
<feature type="domain" description="Polymerase nucleotidyl transferase" evidence="1">
    <location>
        <begin position="42"/>
        <end position="88"/>
    </location>
</feature>
<dbReference type="GO" id="GO:0016779">
    <property type="term" value="F:nucleotidyltransferase activity"/>
    <property type="evidence" value="ECO:0007669"/>
    <property type="project" value="InterPro"/>
</dbReference>
<proteinExistence type="predicted"/>
<name>A0A9P0TZL3_KLEOX</name>
<dbReference type="CDD" id="cd05403">
    <property type="entry name" value="NT_KNTase_like"/>
    <property type="match status" value="1"/>
</dbReference>
<evidence type="ECO:0000313" key="3">
    <source>
        <dbReference type="EMBL" id="HAT1683504.1"/>
    </source>
</evidence>
<dbReference type="InterPro" id="IPR002934">
    <property type="entry name" value="Polymerase_NTP_transf_dom"/>
</dbReference>
<dbReference type="EMBL" id="ABNOCX020000004">
    <property type="protein sequence ID" value="EML7082068.1"/>
    <property type="molecule type" value="Genomic_DNA"/>
</dbReference>
<dbReference type="RefSeq" id="WP_004100917.1">
    <property type="nucleotide sequence ID" value="NZ_CABGIA010000004.1"/>
</dbReference>
<dbReference type="SUPFAM" id="SSF81301">
    <property type="entry name" value="Nucleotidyltransferase"/>
    <property type="match status" value="1"/>
</dbReference>
<dbReference type="Proteomes" id="UP000856143">
    <property type="component" value="Unassembled WGS sequence"/>
</dbReference>
<dbReference type="Pfam" id="PF01909">
    <property type="entry name" value="NTP_transf_2"/>
    <property type="match status" value="1"/>
</dbReference>
<gene>
    <name evidence="3" type="ORF">I8Y21_004252</name>
    <name evidence="2" type="ORF">RYF40_002518</name>
</gene>
<dbReference type="InterPro" id="IPR043519">
    <property type="entry name" value="NT_sf"/>
</dbReference>
<reference evidence="3" key="1">
    <citation type="journal article" date="2018" name="Genome Biol.">
        <title>SKESA: strategic k-mer extension for scrupulous assemblies.</title>
        <authorList>
            <person name="Souvorov A."/>
            <person name="Agarwala R."/>
            <person name="Lipman D.J."/>
        </authorList>
    </citation>
    <scope>NUCLEOTIDE SEQUENCE</scope>
    <source>
        <strain evidence="3">R404</strain>
    </source>
</reference>
<dbReference type="AlphaFoldDB" id="A0A9P0TZL3"/>
<sequence>MAVDRNGDIALPIVNAMQPEFARVVDGVVATLTRCFPELMHSLYVYGSVAQGRATPDKSDLDMSVIFHDRPDRATAARLAEIKRELEKSYPVVSKIDFDCGVLPQVLHPDHTLSWGYWLKHHCVCVYGEDLSRRFAPFKPAKAIAVAVNGDFLPVLEKFMAQIRSSADKNEGLQLQRAAARKIIRATSILRSEYDKDWPDTLAEHHGKLIARYPEKADDMDYLLAVSHEPQGDLADFEKRILAFARWLNVEFHRRQS</sequence>
<dbReference type="EMBL" id="DACSEO010000065">
    <property type="protein sequence ID" value="HAT1683504.1"/>
    <property type="molecule type" value="Genomic_DNA"/>
</dbReference>
<protein>
    <submittedName>
        <fullName evidence="2">Nucleotidyltransferase domain-containing protein</fullName>
    </submittedName>
</protein>